<comment type="caution">
    <text evidence="2">The sequence shown here is derived from an EMBL/GenBank/DDBJ whole genome shotgun (WGS) entry which is preliminary data.</text>
</comment>
<dbReference type="AlphaFoldDB" id="A0A1G2MDC8"/>
<evidence type="ECO:0000313" key="2">
    <source>
        <dbReference type="EMBL" id="OHA21022.1"/>
    </source>
</evidence>
<dbReference type="Proteomes" id="UP000178121">
    <property type="component" value="Unassembled WGS sequence"/>
</dbReference>
<feature type="chain" id="PRO_5009583648" evidence="1">
    <location>
        <begin position="28"/>
        <end position="125"/>
    </location>
</feature>
<dbReference type="EMBL" id="MHRI01000017">
    <property type="protein sequence ID" value="OHA21022.1"/>
    <property type="molecule type" value="Genomic_DNA"/>
</dbReference>
<gene>
    <name evidence="2" type="ORF">A2849_01805</name>
</gene>
<protein>
    <submittedName>
        <fullName evidence="2">Uncharacterized protein</fullName>
    </submittedName>
</protein>
<keyword evidence="1" id="KW-0732">Signal</keyword>
<accession>A0A1G2MDC8</accession>
<name>A0A1G2MDC8_9BACT</name>
<evidence type="ECO:0000313" key="3">
    <source>
        <dbReference type="Proteomes" id="UP000178121"/>
    </source>
</evidence>
<organism evidence="2 3">
    <name type="scientific">Candidatus Taylorbacteria bacterium RIFCSPHIGHO2_01_FULL_51_15</name>
    <dbReference type="NCBI Taxonomy" id="1802304"/>
    <lineage>
        <taxon>Bacteria</taxon>
        <taxon>Candidatus Tayloriibacteriota</taxon>
    </lineage>
</organism>
<proteinExistence type="predicted"/>
<feature type="signal peptide" evidence="1">
    <location>
        <begin position="1"/>
        <end position="27"/>
    </location>
</feature>
<reference evidence="2 3" key="1">
    <citation type="journal article" date="2016" name="Nat. Commun.">
        <title>Thousands of microbial genomes shed light on interconnected biogeochemical processes in an aquifer system.</title>
        <authorList>
            <person name="Anantharaman K."/>
            <person name="Brown C.T."/>
            <person name="Hug L.A."/>
            <person name="Sharon I."/>
            <person name="Castelle C.J."/>
            <person name="Probst A.J."/>
            <person name="Thomas B.C."/>
            <person name="Singh A."/>
            <person name="Wilkins M.J."/>
            <person name="Karaoz U."/>
            <person name="Brodie E.L."/>
            <person name="Williams K.H."/>
            <person name="Hubbard S.S."/>
            <person name="Banfield J.F."/>
        </authorList>
    </citation>
    <scope>NUCLEOTIDE SEQUENCE [LARGE SCALE GENOMIC DNA]</scope>
</reference>
<evidence type="ECO:0000256" key="1">
    <source>
        <dbReference type="SAM" id="SignalP"/>
    </source>
</evidence>
<sequence length="125" mass="13904">MKTRYIIVHAALFATSFVVIPTTSSSAGETQYLTNAPPNNARYSTNAATASLRLQQQKLDTPRVKGTGKTNTPPEILKDALRLKEPTGWMLDRHTELRAGNLQDERNLANTGVRFRISRPVPSKR</sequence>